<protein>
    <recommendedName>
        <fullName evidence="3">DUF1059 domain-containing protein</fullName>
    </recommendedName>
</protein>
<organism evidence="1 2">
    <name type="scientific">Halorussus aquaticus</name>
    <dbReference type="NCBI Taxonomy" id="2953748"/>
    <lineage>
        <taxon>Archaea</taxon>
        <taxon>Methanobacteriati</taxon>
        <taxon>Methanobacteriota</taxon>
        <taxon>Stenosarchaea group</taxon>
        <taxon>Halobacteria</taxon>
        <taxon>Halobacteriales</taxon>
        <taxon>Haladaptataceae</taxon>
        <taxon>Halorussus</taxon>
    </lineage>
</organism>
<reference evidence="1 2" key="1">
    <citation type="journal article" date="2019" name="Int. J. Syst. Evol. Microbiol.">
        <title>The Global Catalogue of Microorganisms (GCM) 10K type strain sequencing project: providing services to taxonomists for standard genome sequencing and annotation.</title>
        <authorList>
            <consortium name="The Broad Institute Genomics Platform"/>
            <consortium name="The Broad Institute Genome Sequencing Center for Infectious Disease"/>
            <person name="Wu L."/>
            <person name="Ma J."/>
        </authorList>
    </citation>
    <scope>NUCLEOTIDE SEQUENCE [LARGE SCALE GENOMIC DNA]</scope>
    <source>
        <strain evidence="1 2">XZYJ18</strain>
    </source>
</reference>
<dbReference type="RefSeq" id="WP_254266875.1">
    <property type="nucleotide sequence ID" value="NZ_CP100400.1"/>
</dbReference>
<dbReference type="EMBL" id="JBHSHT010000001">
    <property type="protein sequence ID" value="MFC4824046.1"/>
    <property type="molecule type" value="Genomic_DNA"/>
</dbReference>
<gene>
    <name evidence="1" type="ORF">ACFO9K_07205</name>
</gene>
<evidence type="ECO:0000313" key="2">
    <source>
        <dbReference type="Proteomes" id="UP001595945"/>
    </source>
</evidence>
<dbReference type="Proteomes" id="UP001595945">
    <property type="component" value="Unassembled WGS sequence"/>
</dbReference>
<dbReference type="AlphaFoldDB" id="A0ABD5Q1I3"/>
<accession>A0ABD5Q1I3</accession>
<dbReference type="GeneID" id="73045275"/>
<evidence type="ECO:0000313" key="1">
    <source>
        <dbReference type="EMBL" id="MFC4824046.1"/>
    </source>
</evidence>
<keyword evidence="2" id="KW-1185">Reference proteome</keyword>
<proteinExistence type="predicted"/>
<name>A0ABD5Q1I3_9EURY</name>
<evidence type="ECO:0008006" key="3">
    <source>
        <dbReference type="Google" id="ProtNLM"/>
    </source>
</evidence>
<comment type="caution">
    <text evidence="1">The sequence shown here is derived from an EMBL/GenBank/DDBJ whole genome shotgun (WGS) entry which is preliminary data.</text>
</comment>
<sequence length="96" mass="10904">MDEFRFDCAFCDVTVDAATAAVVKEQAKAHLESHHVTDLREVFAVAFGGNECDNDCGYVFPDGIEDGVEYECPTCGHDNFPPFLERYVYWRIEKET</sequence>